<accession>A0A6J7WT49</accession>
<dbReference type="PANTHER" id="PTHR21666">
    <property type="entry name" value="PEPTIDASE-RELATED"/>
    <property type="match status" value="1"/>
</dbReference>
<sequence>MSYINTLAQYRMSDDWAGHLARGSRGGIDYAVGMNTPIPAPCDGYLENYPDNGNEFGNYIRFHHGDGFYDEYLHLNSFVGNGSHKQGEIIGYSGNTGNSTGPHIHWHLINPSGQRVNPLDYLNDTPTTPPKKAGNDMYYNRVATTGWQYVVGQEYIRVITAEEVPHVKWNMGTPIEHSKIEDFILWCKALNIPESVIRGLSTTNRTWSKLGTLTAGTGGVAPAIDVDAIAKAVDATLKDDFAAIPKTVNDDAAKRLSS</sequence>
<dbReference type="InterPro" id="IPR016047">
    <property type="entry name" value="M23ase_b-sheet_dom"/>
</dbReference>
<gene>
    <name evidence="4" type="ORF">UFOVP221_54</name>
</gene>
<keyword evidence="2" id="KW-0081">Bacteriolytic enzyme</keyword>
<proteinExistence type="predicted"/>
<dbReference type="GO" id="GO:0042742">
    <property type="term" value="P:defense response to bacterium"/>
    <property type="evidence" value="ECO:0007669"/>
    <property type="project" value="UniProtKB-KW"/>
</dbReference>
<protein>
    <submittedName>
        <fullName evidence="4">Peptidase M23</fullName>
    </submittedName>
</protein>
<dbReference type="GO" id="GO:0031640">
    <property type="term" value="P:killing of cells of another organism"/>
    <property type="evidence" value="ECO:0007669"/>
    <property type="project" value="UniProtKB-KW"/>
</dbReference>
<dbReference type="InterPro" id="IPR011055">
    <property type="entry name" value="Dup_hybrid_motif"/>
</dbReference>
<dbReference type="EMBL" id="LR798267">
    <property type="protein sequence ID" value="CAB5219314.1"/>
    <property type="molecule type" value="Genomic_DNA"/>
</dbReference>
<reference evidence="4" key="1">
    <citation type="submission" date="2020-05" db="EMBL/GenBank/DDBJ databases">
        <authorList>
            <person name="Chiriac C."/>
            <person name="Salcher M."/>
            <person name="Ghai R."/>
            <person name="Kavagutti S V."/>
        </authorList>
    </citation>
    <scope>NUCLEOTIDE SEQUENCE</scope>
</reference>
<evidence type="ECO:0000259" key="3">
    <source>
        <dbReference type="Pfam" id="PF01551"/>
    </source>
</evidence>
<dbReference type="SUPFAM" id="SSF51261">
    <property type="entry name" value="Duplicated hybrid motif"/>
    <property type="match status" value="1"/>
</dbReference>
<dbReference type="CDD" id="cd12797">
    <property type="entry name" value="M23_peptidase"/>
    <property type="match status" value="1"/>
</dbReference>
<evidence type="ECO:0000256" key="1">
    <source>
        <dbReference type="ARBA" id="ARBA00022529"/>
    </source>
</evidence>
<feature type="domain" description="M23ase beta-sheet core" evidence="3">
    <location>
        <begin position="26"/>
        <end position="118"/>
    </location>
</feature>
<dbReference type="InterPro" id="IPR050570">
    <property type="entry name" value="Cell_wall_metabolism_enzyme"/>
</dbReference>
<dbReference type="Pfam" id="PF01551">
    <property type="entry name" value="Peptidase_M23"/>
    <property type="match status" value="1"/>
</dbReference>
<dbReference type="GO" id="GO:0004222">
    <property type="term" value="F:metalloendopeptidase activity"/>
    <property type="evidence" value="ECO:0007669"/>
    <property type="project" value="TreeGrafter"/>
</dbReference>
<evidence type="ECO:0000256" key="2">
    <source>
        <dbReference type="ARBA" id="ARBA00022638"/>
    </source>
</evidence>
<dbReference type="Gene3D" id="2.70.70.10">
    <property type="entry name" value="Glucose Permease (Domain IIA)"/>
    <property type="match status" value="1"/>
</dbReference>
<evidence type="ECO:0000313" key="4">
    <source>
        <dbReference type="EMBL" id="CAB5219314.1"/>
    </source>
</evidence>
<name>A0A6J7WT49_9CAUD</name>
<dbReference type="PANTHER" id="PTHR21666:SF270">
    <property type="entry name" value="MUREIN HYDROLASE ACTIVATOR ENVC"/>
    <property type="match status" value="1"/>
</dbReference>
<keyword evidence="1" id="KW-0929">Antimicrobial</keyword>
<organism evidence="4">
    <name type="scientific">uncultured Caudovirales phage</name>
    <dbReference type="NCBI Taxonomy" id="2100421"/>
    <lineage>
        <taxon>Viruses</taxon>
        <taxon>Duplodnaviria</taxon>
        <taxon>Heunggongvirae</taxon>
        <taxon>Uroviricota</taxon>
        <taxon>Caudoviricetes</taxon>
        <taxon>Peduoviridae</taxon>
        <taxon>Maltschvirus</taxon>
        <taxon>Maltschvirus maltsch</taxon>
    </lineage>
</organism>